<dbReference type="EMBL" id="BARW01004641">
    <property type="protein sequence ID" value="GAI65233.1"/>
    <property type="molecule type" value="Genomic_DNA"/>
</dbReference>
<evidence type="ECO:0000313" key="1">
    <source>
        <dbReference type="EMBL" id="GAI65233.1"/>
    </source>
</evidence>
<reference evidence="1" key="1">
    <citation type="journal article" date="2014" name="Front. Microbiol.">
        <title>High frequency of phylogenetically diverse reductive dehalogenase-homologous genes in deep subseafloor sedimentary metagenomes.</title>
        <authorList>
            <person name="Kawai M."/>
            <person name="Futagami T."/>
            <person name="Toyoda A."/>
            <person name="Takaki Y."/>
            <person name="Nishi S."/>
            <person name="Hori S."/>
            <person name="Arai W."/>
            <person name="Tsubouchi T."/>
            <person name="Morono Y."/>
            <person name="Uchiyama I."/>
            <person name="Ito T."/>
            <person name="Fujiyama A."/>
            <person name="Inagaki F."/>
            <person name="Takami H."/>
        </authorList>
    </citation>
    <scope>NUCLEOTIDE SEQUENCE</scope>
    <source>
        <strain evidence="1">Expedition CK06-06</strain>
    </source>
</reference>
<dbReference type="AlphaFoldDB" id="X1QAH1"/>
<accession>X1QAH1</accession>
<sequence length="113" mass="11878">MQATAVGKLVEGKMLALMAAGKVKGVKVHKVQVSTRLSTGYAVNLDVLAEALGESRAGLATELLQAAILDASKGFGIPDMDSSEWMQQYGSKLAEYGGEGFTDEEVAELEELG</sequence>
<comment type="caution">
    <text evidence="1">The sequence shown here is derived from an EMBL/GenBank/DDBJ whole genome shotgun (WGS) entry which is preliminary data.</text>
</comment>
<proteinExistence type="predicted"/>
<organism evidence="1">
    <name type="scientific">marine sediment metagenome</name>
    <dbReference type="NCBI Taxonomy" id="412755"/>
    <lineage>
        <taxon>unclassified sequences</taxon>
        <taxon>metagenomes</taxon>
        <taxon>ecological metagenomes</taxon>
    </lineage>
</organism>
<name>X1QAH1_9ZZZZ</name>
<gene>
    <name evidence="1" type="ORF">S12H4_10713</name>
</gene>
<protein>
    <submittedName>
        <fullName evidence="1">Uncharacterized protein</fullName>
    </submittedName>
</protein>